<dbReference type="AlphaFoldDB" id="A0AAV7SL02"/>
<name>A0AAV7SL02_PLEWA</name>
<evidence type="ECO:0000313" key="3">
    <source>
        <dbReference type="Proteomes" id="UP001066276"/>
    </source>
</evidence>
<accession>A0AAV7SL02</accession>
<dbReference type="Proteomes" id="UP001066276">
    <property type="component" value="Chromosome 4_2"/>
</dbReference>
<dbReference type="EMBL" id="JANPWB010000008">
    <property type="protein sequence ID" value="KAJ1164772.1"/>
    <property type="molecule type" value="Genomic_DNA"/>
</dbReference>
<keyword evidence="1" id="KW-1133">Transmembrane helix</keyword>
<proteinExistence type="predicted"/>
<reference evidence="2" key="1">
    <citation type="journal article" date="2022" name="bioRxiv">
        <title>Sequencing and chromosome-scale assembly of the giantPleurodeles waltlgenome.</title>
        <authorList>
            <person name="Brown T."/>
            <person name="Elewa A."/>
            <person name="Iarovenko S."/>
            <person name="Subramanian E."/>
            <person name="Araus A.J."/>
            <person name="Petzold A."/>
            <person name="Susuki M."/>
            <person name="Suzuki K.-i.T."/>
            <person name="Hayashi T."/>
            <person name="Toyoda A."/>
            <person name="Oliveira C."/>
            <person name="Osipova E."/>
            <person name="Leigh N.D."/>
            <person name="Simon A."/>
            <person name="Yun M.H."/>
        </authorList>
    </citation>
    <scope>NUCLEOTIDE SEQUENCE</scope>
    <source>
        <strain evidence="2">20211129_DDA</strain>
        <tissue evidence="2">Liver</tissue>
    </source>
</reference>
<keyword evidence="3" id="KW-1185">Reference proteome</keyword>
<feature type="transmembrane region" description="Helical" evidence="1">
    <location>
        <begin position="20"/>
        <end position="42"/>
    </location>
</feature>
<evidence type="ECO:0008006" key="4">
    <source>
        <dbReference type="Google" id="ProtNLM"/>
    </source>
</evidence>
<keyword evidence="1" id="KW-0472">Membrane</keyword>
<gene>
    <name evidence="2" type="ORF">NDU88_005206</name>
</gene>
<evidence type="ECO:0000256" key="1">
    <source>
        <dbReference type="SAM" id="Phobius"/>
    </source>
</evidence>
<keyword evidence="1" id="KW-0812">Transmembrane</keyword>
<comment type="caution">
    <text evidence="2">The sequence shown here is derived from an EMBL/GenBank/DDBJ whole genome shotgun (WGS) entry which is preliminary data.</text>
</comment>
<organism evidence="2 3">
    <name type="scientific">Pleurodeles waltl</name>
    <name type="common">Iberian ribbed newt</name>
    <dbReference type="NCBI Taxonomy" id="8319"/>
    <lineage>
        <taxon>Eukaryota</taxon>
        <taxon>Metazoa</taxon>
        <taxon>Chordata</taxon>
        <taxon>Craniata</taxon>
        <taxon>Vertebrata</taxon>
        <taxon>Euteleostomi</taxon>
        <taxon>Amphibia</taxon>
        <taxon>Batrachia</taxon>
        <taxon>Caudata</taxon>
        <taxon>Salamandroidea</taxon>
        <taxon>Salamandridae</taxon>
        <taxon>Pleurodelinae</taxon>
        <taxon>Pleurodeles</taxon>
    </lineage>
</organism>
<evidence type="ECO:0000313" key="2">
    <source>
        <dbReference type="EMBL" id="KAJ1164772.1"/>
    </source>
</evidence>
<protein>
    <recommendedName>
        <fullName evidence="4">Secreted protein</fullName>
    </recommendedName>
</protein>
<sequence>MLDSGDADVSSSVVRTTPLAFLAVFLAGLPSDLSRLLLVLAVNSFRLRSLTTAEKGVLVPGIRAGNTCRLQVSTGLRCADALSPSATGADASSWG</sequence>